<reference evidence="2 3" key="1">
    <citation type="submission" date="2012-11" db="EMBL/GenBank/DDBJ databases">
        <title>Genome assembly of Thiorhodococcus sp. AK35.</title>
        <authorList>
            <person name="Nupur N."/>
            <person name="Khatri I."/>
            <person name="Subramanian S."/>
            <person name="Pinnaka A."/>
        </authorList>
    </citation>
    <scope>NUCLEOTIDE SEQUENCE [LARGE SCALE GENOMIC DNA]</scope>
    <source>
        <strain evidence="2 3">AK35</strain>
    </source>
</reference>
<dbReference type="PATRIC" id="fig|1249627.3.peg.2863"/>
<dbReference type="eggNOG" id="COG0515">
    <property type="taxonomic scope" value="Bacteria"/>
</dbReference>
<organism evidence="2 3">
    <name type="scientific">Imhoffiella purpurea</name>
    <dbReference type="NCBI Taxonomy" id="1249627"/>
    <lineage>
        <taxon>Bacteria</taxon>
        <taxon>Pseudomonadati</taxon>
        <taxon>Pseudomonadota</taxon>
        <taxon>Gammaproteobacteria</taxon>
        <taxon>Chromatiales</taxon>
        <taxon>Chromatiaceae</taxon>
        <taxon>Imhoffiella</taxon>
    </lineage>
</organism>
<feature type="domain" description="Lcl C-terminal" evidence="1">
    <location>
        <begin position="93"/>
        <end position="214"/>
    </location>
</feature>
<comment type="caution">
    <text evidence="2">The sequence shown here is derived from an EMBL/GenBank/DDBJ whole genome shotgun (WGS) entry which is preliminary data.</text>
</comment>
<evidence type="ECO:0000313" key="3">
    <source>
        <dbReference type="Proteomes" id="UP000019460"/>
    </source>
</evidence>
<dbReference type="EMBL" id="AONC01000041">
    <property type="protein sequence ID" value="EXJ14365.1"/>
    <property type="molecule type" value="Genomic_DNA"/>
</dbReference>
<name>W9VVE8_9GAMM</name>
<evidence type="ECO:0000259" key="1">
    <source>
        <dbReference type="Pfam" id="PF07603"/>
    </source>
</evidence>
<gene>
    <name evidence="2" type="ORF">D779_2698</name>
</gene>
<proteinExistence type="predicted"/>
<dbReference type="Pfam" id="PF07603">
    <property type="entry name" value="Lcl_C"/>
    <property type="match status" value="1"/>
</dbReference>
<dbReference type="RefSeq" id="WP_081763525.1">
    <property type="nucleotide sequence ID" value="NZ_AONC01000041.1"/>
</dbReference>
<keyword evidence="3" id="KW-1185">Reference proteome</keyword>
<dbReference type="STRING" id="1249627.D779_2698"/>
<evidence type="ECO:0000313" key="2">
    <source>
        <dbReference type="EMBL" id="EXJ14365.1"/>
    </source>
</evidence>
<dbReference type="Proteomes" id="UP000019460">
    <property type="component" value="Unassembled WGS sequence"/>
</dbReference>
<accession>W9VVE8</accession>
<dbReference type="AlphaFoldDB" id="W9VVE8"/>
<protein>
    <recommendedName>
        <fullName evidence="1">Lcl C-terminal domain-containing protein</fullName>
    </recommendedName>
</protein>
<sequence>MHHQIDVHEARRQLSRLIASARSGAEAVIEGFNFAPSPPGSARHASAILALILSSFLTPLPAAEIPDAADACVKGMNETTPSSEFVAIEEGRAVRHERTTLEWQRCALGQTWDADSNVCKGRPRSVTWDRGKKLVAAVEGDWRLPTGEELISIVERCHPAPTINPQVFPNTRGGLYWTSSVDSGGLGRVWSVSFFKGSYYRQGTSQNGLIRLVRGTMKDGATP</sequence>
<dbReference type="OrthoDB" id="9793251at2"/>
<dbReference type="InterPro" id="IPR011460">
    <property type="entry name" value="Lcl_C"/>
</dbReference>